<dbReference type="PANTHER" id="PTHR15654">
    <property type="entry name" value="COILED-COIL DOMAIN-CONTAINING PROTEIN 113-RELATED"/>
    <property type="match status" value="1"/>
</dbReference>
<comment type="similarity">
    <text evidence="5">Belongs to the CFAP263 family.</text>
</comment>
<keyword evidence="2" id="KW-0970">Cilium biogenesis/degradation</keyword>
<dbReference type="VEuPathDB" id="VectorBase:SCAU001102"/>
<evidence type="ECO:0000313" key="9">
    <source>
        <dbReference type="EnsemblMetazoa" id="SCAU001102-PA"/>
    </source>
</evidence>
<sequence>MKKSQTSSATDALSSLNRSNTNPSQVSSRARSTEVYANQGDEANLALETFINGLQLNTFFQLTEDAQEERMAKIDVLELYDALQEVNRELAMSRLESHYLYDFLNKNDAKLLIGLQQRRATTPSQKLVRAKDATQSLSSTQAIRNRISSFSMSRSYVTTTTGSSQRKPAVEYKLNFKAKAEMAEKLAMEVEKRVLAMESAVLSQVKILRGHMEELQFMYQETQETAHNFKLHFLRDPKDMEFLQTATEKQLERKLKKFINNWMKNARALLAKMRLKTAALQDHCQELRNQLFIKSDLSGTISHLDFEKSMIKRSQLLKTLHKQIAHVAGLKGVAGKASLAMSKEQQTMLKLEEEAKQLNNETLATIKAIGKLEDEIRILDKANAKDMEALWGLRMKMEHFEAPSVDQYMEKKHELFNLEKEEKMLKRKLHILNMKFKNAQRQCGKQAKDSMEN</sequence>
<evidence type="ECO:0000256" key="4">
    <source>
        <dbReference type="ARBA" id="ARBA00023273"/>
    </source>
</evidence>
<protein>
    <recommendedName>
        <fullName evidence="6">Cilia- and flagella-associated protein 263</fullName>
    </recommendedName>
</protein>
<accession>A0A1I8NQB0</accession>
<name>A0A1I8NQB0_STOCA</name>
<evidence type="ECO:0000256" key="5">
    <source>
        <dbReference type="ARBA" id="ARBA00044506"/>
    </source>
</evidence>
<dbReference type="EnsemblMetazoa" id="SCAU001102-RA">
    <property type="protein sequence ID" value="SCAU001102-PA"/>
    <property type="gene ID" value="SCAU001102"/>
</dbReference>
<evidence type="ECO:0000256" key="7">
    <source>
        <dbReference type="SAM" id="MobiDB-lite"/>
    </source>
</evidence>
<keyword evidence="10" id="KW-1185">Reference proteome</keyword>
<dbReference type="Proteomes" id="UP000095300">
    <property type="component" value="Unassembled WGS sequence"/>
</dbReference>
<dbReference type="PANTHER" id="PTHR15654:SF2">
    <property type="entry name" value="COILED-COIL DOMAIN-CONTAINING PROTEIN 113"/>
    <property type="match status" value="1"/>
</dbReference>
<dbReference type="AlphaFoldDB" id="A0A1I8NQB0"/>
<evidence type="ECO:0000256" key="2">
    <source>
        <dbReference type="ARBA" id="ARBA00022794"/>
    </source>
</evidence>
<evidence type="ECO:0000256" key="6">
    <source>
        <dbReference type="ARBA" id="ARBA00044798"/>
    </source>
</evidence>
<keyword evidence="4" id="KW-0966">Cell projection</keyword>
<keyword evidence="3" id="KW-0175">Coiled coil</keyword>
<dbReference type="GO" id="GO:0060271">
    <property type="term" value="P:cilium assembly"/>
    <property type="evidence" value="ECO:0007669"/>
    <property type="project" value="TreeGrafter"/>
</dbReference>
<dbReference type="OrthoDB" id="10259713at2759"/>
<evidence type="ECO:0000313" key="10">
    <source>
        <dbReference type="Proteomes" id="UP000095300"/>
    </source>
</evidence>
<dbReference type="Pfam" id="PF13870">
    <property type="entry name" value="CCDC113_CCDC96_CC"/>
    <property type="match status" value="1"/>
</dbReference>
<gene>
    <name evidence="9" type="primary">106091101</name>
</gene>
<dbReference type="InterPro" id="IPR025254">
    <property type="entry name" value="CCDC113/CCDC96_CC"/>
</dbReference>
<dbReference type="STRING" id="35570.A0A1I8NQB0"/>
<proteinExistence type="inferred from homology"/>
<evidence type="ECO:0000259" key="8">
    <source>
        <dbReference type="Pfam" id="PF13870"/>
    </source>
</evidence>
<evidence type="ECO:0000256" key="1">
    <source>
        <dbReference type="ARBA" id="ARBA00004138"/>
    </source>
</evidence>
<feature type="compositionally biased region" description="Polar residues" evidence="7">
    <location>
        <begin position="1"/>
        <end position="30"/>
    </location>
</feature>
<organism evidence="9 10">
    <name type="scientific">Stomoxys calcitrans</name>
    <name type="common">Stable fly</name>
    <name type="synonym">Conops calcitrans</name>
    <dbReference type="NCBI Taxonomy" id="35570"/>
    <lineage>
        <taxon>Eukaryota</taxon>
        <taxon>Metazoa</taxon>
        <taxon>Ecdysozoa</taxon>
        <taxon>Arthropoda</taxon>
        <taxon>Hexapoda</taxon>
        <taxon>Insecta</taxon>
        <taxon>Pterygota</taxon>
        <taxon>Neoptera</taxon>
        <taxon>Endopterygota</taxon>
        <taxon>Diptera</taxon>
        <taxon>Brachycera</taxon>
        <taxon>Muscomorpha</taxon>
        <taxon>Muscoidea</taxon>
        <taxon>Muscidae</taxon>
        <taxon>Stomoxys</taxon>
    </lineage>
</organism>
<evidence type="ECO:0000256" key="3">
    <source>
        <dbReference type="ARBA" id="ARBA00023054"/>
    </source>
</evidence>
<feature type="domain" description="CCDC113/CCDC96 coiled-coil" evidence="8">
    <location>
        <begin position="263"/>
        <end position="437"/>
    </location>
</feature>
<dbReference type="GO" id="GO:0036064">
    <property type="term" value="C:ciliary basal body"/>
    <property type="evidence" value="ECO:0007669"/>
    <property type="project" value="TreeGrafter"/>
</dbReference>
<dbReference type="GO" id="GO:0005930">
    <property type="term" value="C:axoneme"/>
    <property type="evidence" value="ECO:0007669"/>
    <property type="project" value="TreeGrafter"/>
</dbReference>
<comment type="subcellular location">
    <subcellularLocation>
        <location evidence="1">Cell projection</location>
        <location evidence="1">Cilium</location>
    </subcellularLocation>
</comment>
<dbReference type="KEGG" id="scac:106091101"/>
<dbReference type="InterPro" id="IPR051885">
    <property type="entry name" value="CC_CF"/>
</dbReference>
<feature type="region of interest" description="Disordered" evidence="7">
    <location>
        <begin position="1"/>
        <end position="33"/>
    </location>
</feature>
<reference evidence="9" key="1">
    <citation type="submission" date="2020-05" db="UniProtKB">
        <authorList>
            <consortium name="EnsemblMetazoa"/>
        </authorList>
    </citation>
    <scope>IDENTIFICATION</scope>
    <source>
        <strain evidence="9">USDA</strain>
    </source>
</reference>